<keyword evidence="2" id="KW-0812">Transmembrane</keyword>
<keyword evidence="2" id="KW-1133">Transmembrane helix</keyword>
<evidence type="ECO:0000313" key="3">
    <source>
        <dbReference type="EMBL" id="KAJ2927855.1"/>
    </source>
</evidence>
<accession>A0A9W8J421</accession>
<reference evidence="3" key="1">
    <citation type="submission" date="2022-06" db="EMBL/GenBank/DDBJ databases">
        <title>Genome Sequence of Candolleomyces eurysporus.</title>
        <authorList>
            <person name="Buettner E."/>
        </authorList>
    </citation>
    <scope>NUCLEOTIDE SEQUENCE</scope>
    <source>
        <strain evidence="3">VTCC 930004</strain>
    </source>
</reference>
<protein>
    <submittedName>
        <fullName evidence="3">Uncharacterized protein</fullName>
    </submittedName>
</protein>
<feature type="compositionally biased region" description="Pro residues" evidence="1">
    <location>
        <begin position="430"/>
        <end position="439"/>
    </location>
</feature>
<dbReference type="Proteomes" id="UP001140091">
    <property type="component" value="Unassembled WGS sequence"/>
</dbReference>
<feature type="region of interest" description="Disordered" evidence="1">
    <location>
        <begin position="81"/>
        <end position="116"/>
    </location>
</feature>
<evidence type="ECO:0000256" key="1">
    <source>
        <dbReference type="SAM" id="MobiDB-lite"/>
    </source>
</evidence>
<evidence type="ECO:0000256" key="2">
    <source>
        <dbReference type="SAM" id="Phobius"/>
    </source>
</evidence>
<organism evidence="3 4">
    <name type="scientific">Candolleomyces eurysporus</name>
    <dbReference type="NCBI Taxonomy" id="2828524"/>
    <lineage>
        <taxon>Eukaryota</taxon>
        <taxon>Fungi</taxon>
        <taxon>Dikarya</taxon>
        <taxon>Basidiomycota</taxon>
        <taxon>Agaricomycotina</taxon>
        <taxon>Agaricomycetes</taxon>
        <taxon>Agaricomycetidae</taxon>
        <taxon>Agaricales</taxon>
        <taxon>Agaricineae</taxon>
        <taxon>Psathyrellaceae</taxon>
        <taxon>Candolleomyces</taxon>
    </lineage>
</organism>
<sequence>MPPTDGFHFVSALNIDLLYDDTDRDVFTFSQSTTRGWTVTAGSGDEEEESLTVTYQGGGLSLYGLAPSAAEGQRFRVSVNGQEPGEASFGGSWSSSSPSPSPSPSSSNSTTLPSSSNTTASLSYGVWYSVQTPETDASSPPTTVRFYNLPPGLSVDHAKVAANKASQNISGPVLVDDTDGNVTYSGSWTQTQESFTLEGKSQVSDAHAYGGGVRVGRQVGDTVQLNFQGSAISVFGLFSQQASSGGGMTVSYTVDKMPPQVRRYGSSSATTTTAVTAENATSATSALGMVSMQNYELFSSGFIAGDKFHSLLINITAIHSPSPAPESQQALVIDYFTYDPLSRDYDELLILTTSTAHDSSKVTPKYAWVLIAVFVGLGLVLVFLSWLRSFLKRRPEVVRRLAETVRLDLEFSLNNARKFLRSTILDIRPQTPPPAPPPSSGSAAQSSRTDGPSGEASAAGGQNPPNQQAQVQELWSIIAYLSRINARLVSAVNVGRSNTASTGSFWGAELVWGAVEGWDGERGPAAVCGVMTFRICASVSAFWL</sequence>
<evidence type="ECO:0000313" key="4">
    <source>
        <dbReference type="Proteomes" id="UP001140091"/>
    </source>
</evidence>
<proteinExistence type="predicted"/>
<feature type="region of interest" description="Disordered" evidence="1">
    <location>
        <begin position="427"/>
        <end position="466"/>
    </location>
</feature>
<gene>
    <name evidence="3" type="ORF">H1R20_g9242</name>
</gene>
<name>A0A9W8J421_9AGAR</name>
<dbReference type="OrthoDB" id="2756615at2759"/>
<keyword evidence="4" id="KW-1185">Reference proteome</keyword>
<feature type="transmembrane region" description="Helical" evidence="2">
    <location>
        <begin position="366"/>
        <end position="387"/>
    </location>
</feature>
<keyword evidence="2" id="KW-0472">Membrane</keyword>
<dbReference type="EMBL" id="JANBPK010000954">
    <property type="protein sequence ID" value="KAJ2927855.1"/>
    <property type="molecule type" value="Genomic_DNA"/>
</dbReference>
<comment type="caution">
    <text evidence="3">The sequence shown here is derived from an EMBL/GenBank/DDBJ whole genome shotgun (WGS) entry which is preliminary data.</text>
</comment>
<dbReference type="AlphaFoldDB" id="A0A9W8J421"/>
<feature type="compositionally biased region" description="Low complexity" evidence="1">
    <location>
        <begin position="94"/>
        <end position="116"/>
    </location>
</feature>
<feature type="non-terminal residue" evidence="3">
    <location>
        <position position="1"/>
    </location>
</feature>